<evidence type="ECO:0000256" key="4">
    <source>
        <dbReference type="ARBA" id="ARBA00022692"/>
    </source>
</evidence>
<keyword evidence="5 12" id="KW-1133">Transmembrane helix</keyword>
<dbReference type="HAMAP" id="MF_00454">
    <property type="entry name" value="FluC"/>
    <property type="match status" value="1"/>
</dbReference>
<comment type="activity regulation">
    <text evidence="12">Na(+) is not transported, but it plays an essential structural role and its presence is essential for fluoride channel function.</text>
</comment>
<comment type="subcellular location">
    <subcellularLocation>
        <location evidence="12">Cell inner membrane</location>
        <topology evidence="12">Multi-pass membrane protein</topology>
    </subcellularLocation>
    <subcellularLocation>
        <location evidence="1">Cell membrane</location>
        <topology evidence="1">Multi-pass membrane protein</topology>
    </subcellularLocation>
</comment>
<proteinExistence type="inferred from homology"/>
<evidence type="ECO:0000256" key="12">
    <source>
        <dbReference type="HAMAP-Rule" id="MF_00454"/>
    </source>
</evidence>
<dbReference type="KEGG" id="mmb:Mmol_1351"/>
<evidence type="ECO:0000313" key="14">
    <source>
        <dbReference type="Proteomes" id="UP000002742"/>
    </source>
</evidence>
<reference evidence="13 14" key="2">
    <citation type="journal article" date="2011" name="J. Bacteriol.">
        <title>Genomes of three methylotrophs from a single niche uncover genetic and metabolic divergence of Methylophilaceae.</title>
        <authorList>
            <person name="Lapidus A."/>
            <person name="Clum A."/>
            <person name="Labutti K."/>
            <person name="Kaluzhnaya M.G."/>
            <person name="Lim S."/>
            <person name="Beck D.A."/>
            <person name="Glavina Del Rio T."/>
            <person name="Nolan M."/>
            <person name="Mavromatis K."/>
            <person name="Huntemann M."/>
            <person name="Lucas S."/>
            <person name="Lidstrom M.E."/>
            <person name="Ivanova N."/>
            <person name="Chistoserdova L."/>
        </authorList>
    </citation>
    <scope>NUCLEOTIDE SEQUENCE [LARGE SCALE GENOMIC DNA]</scope>
    <source>
        <strain evidence="14">JLW8 / ATCC BAA-1282 / DSM 17540</strain>
    </source>
</reference>
<dbReference type="PANTHER" id="PTHR28259">
    <property type="entry name" value="FLUORIDE EXPORT PROTEIN 1-RELATED"/>
    <property type="match status" value="1"/>
</dbReference>
<evidence type="ECO:0000256" key="5">
    <source>
        <dbReference type="ARBA" id="ARBA00022989"/>
    </source>
</evidence>
<dbReference type="EMBL" id="CP001672">
    <property type="protein sequence ID" value="ACT48257.1"/>
    <property type="molecule type" value="Genomic_DNA"/>
</dbReference>
<keyword evidence="4 12" id="KW-0812">Transmembrane</keyword>
<keyword evidence="8 12" id="KW-0472">Membrane</keyword>
<comment type="catalytic activity">
    <reaction evidence="11">
        <text>fluoride(in) = fluoride(out)</text>
        <dbReference type="Rhea" id="RHEA:76159"/>
        <dbReference type="ChEBI" id="CHEBI:17051"/>
    </reaction>
    <physiologicalReaction direction="left-to-right" evidence="11">
        <dbReference type="Rhea" id="RHEA:76160"/>
    </physiologicalReaction>
</comment>
<keyword evidence="12" id="KW-0813">Transport</keyword>
<evidence type="ECO:0000256" key="11">
    <source>
        <dbReference type="ARBA" id="ARBA00035585"/>
    </source>
</evidence>
<gene>
    <name evidence="12" type="primary">fluC</name>
    <name evidence="12" type="synonym">crcB</name>
    <name evidence="13" type="ordered locus">Mmol_1351</name>
</gene>
<evidence type="ECO:0000256" key="3">
    <source>
        <dbReference type="ARBA" id="ARBA00022519"/>
    </source>
</evidence>
<feature type="transmembrane region" description="Helical" evidence="12">
    <location>
        <begin position="40"/>
        <end position="63"/>
    </location>
</feature>
<keyword evidence="3 12" id="KW-0997">Cell inner membrane</keyword>
<keyword evidence="6 12" id="KW-0915">Sodium</keyword>
<dbReference type="GO" id="GO:0046872">
    <property type="term" value="F:metal ion binding"/>
    <property type="evidence" value="ECO:0007669"/>
    <property type="project" value="UniProtKB-KW"/>
</dbReference>
<dbReference type="PANTHER" id="PTHR28259:SF1">
    <property type="entry name" value="FLUORIDE EXPORT PROTEIN 1-RELATED"/>
    <property type="match status" value="1"/>
</dbReference>
<dbReference type="Proteomes" id="UP000002742">
    <property type="component" value="Chromosome"/>
</dbReference>
<protein>
    <recommendedName>
        <fullName evidence="12">Fluoride-specific ion channel FluC</fullName>
    </recommendedName>
</protein>
<dbReference type="STRING" id="583345.Mmol_1351"/>
<evidence type="ECO:0000256" key="7">
    <source>
        <dbReference type="ARBA" id="ARBA00023065"/>
    </source>
</evidence>
<evidence type="ECO:0000256" key="9">
    <source>
        <dbReference type="ARBA" id="ARBA00023303"/>
    </source>
</evidence>
<feature type="transmembrane region" description="Helical" evidence="12">
    <location>
        <begin position="101"/>
        <end position="126"/>
    </location>
</feature>
<evidence type="ECO:0000256" key="2">
    <source>
        <dbReference type="ARBA" id="ARBA00022475"/>
    </source>
</evidence>
<keyword evidence="12" id="KW-0479">Metal-binding</keyword>
<evidence type="ECO:0000256" key="8">
    <source>
        <dbReference type="ARBA" id="ARBA00023136"/>
    </source>
</evidence>
<evidence type="ECO:0000256" key="1">
    <source>
        <dbReference type="ARBA" id="ARBA00004651"/>
    </source>
</evidence>
<feature type="binding site" evidence="12">
    <location>
        <position position="83"/>
    </location>
    <ligand>
        <name>Na(+)</name>
        <dbReference type="ChEBI" id="CHEBI:29101"/>
        <note>structural</note>
    </ligand>
</feature>
<dbReference type="GO" id="GO:0005886">
    <property type="term" value="C:plasma membrane"/>
    <property type="evidence" value="ECO:0007669"/>
    <property type="project" value="UniProtKB-SubCell"/>
</dbReference>
<evidence type="ECO:0000256" key="10">
    <source>
        <dbReference type="ARBA" id="ARBA00035120"/>
    </source>
</evidence>
<feature type="transmembrane region" description="Helical" evidence="12">
    <location>
        <begin position="70"/>
        <end position="89"/>
    </location>
</feature>
<feature type="binding site" evidence="12">
    <location>
        <position position="80"/>
    </location>
    <ligand>
        <name>Na(+)</name>
        <dbReference type="ChEBI" id="CHEBI:29101"/>
        <note>structural</note>
    </ligand>
</feature>
<dbReference type="GO" id="GO:0140114">
    <property type="term" value="P:cellular detoxification of fluoride"/>
    <property type="evidence" value="ECO:0007669"/>
    <property type="project" value="UniProtKB-UniRule"/>
</dbReference>
<sequence length="131" mass="13552">MNSAINFTNTLAVGAGAALGAWSRWGLGIAFNVIMPNLPLGTLIANLGGGLLMGVAMGLIGLGGLDNPSLRLFITTGFLGGLTTFSAFTGESLSLLHRHDYYLAALHAFTHMFGALLMAALGVAAVQYIKQ</sequence>
<keyword evidence="9 12" id="KW-0407">Ion channel</keyword>
<keyword evidence="7 12" id="KW-0406">Ion transport</keyword>
<dbReference type="HOGENOM" id="CLU_114342_3_3_4"/>
<evidence type="ECO:0000256" key="6">
    <source>
        <dbReference type="ARBA" id="ARBA00023053"/>
    </source>
</evidence>
<accession>C6WWF8</accession>
<reference evidence="14" key="1">
    <citation type="submission" date="2009-07" db="EMBL/GenBank/DDBJ databases">
        <title>Complete sequence of Methylotenera mobilis JLW8.</title>
        <authorList>
            <consortium name="US DOE Joint Genome Institute"/>
            <person name="Lucas S."/>
            <person name="Copeland A."/>
            <person name="Lapidus A."/>
            <person name="Glavina del Rio T."/>
            <person name="Tice H."/>
            <person name="Bruce D."/>
            <person name="Goodwin L."/>
            <person name="Pitluck S."/>
            <person name="LaButti K.M."/>
            <person name="Clum A."/>
            <person name="Larimer F."/>
            <person name="Land M."/>
            <person name="Hauser L."/>
            <person name="Kyrpides N."/>
            <person name="Mikhailova N."/>
            <person name="Kayluzhnaya M."/>
            <person name="Chistoserdova L."/>
        </authorList>
    </citation>
    <scope>NUCLEOTIDE SEQUENCE [LARGE SCALE GENOMIC DNA]</scope>
    <source>
        <strain evidence="14">JLW8 / ATCC BAA-1282 / DSM 17540</strain>
    </source>
</reference>
<dbReference type="InterPro" id="IPR003691">
    <property type="entry name" value="FluC"/>
</dbReference>
<dbReference type="GO" id="GO:0062054">
    <property type="term" value="F:fluoride channel activity"/>
    <property type="evidence" value="ECO:0007669"/>
    <property type="project" value="UniProtKB-UniRule"/>
</dbReference>
<dbReference type="AlphaFoldDB" id="C6WWF8"/>
<dbReference type="Pfam" id="PF02537">
    <property type="entry name" value="CRCB"/>
    <property type="match status" value="1"/>
</dbReference>
<comment type="similarity">
    <text evidence="10 12">Belongs to the fluoride channel Fluc/FEX (TC 1.A.43) family.</text>
</comment>
<dbReference type="eggNOG" id="COG0239">
    <property type="taxonomic scope" value="Bacteria"/>
</dbReference>
<comment type="function">
    <text evidence="12">Fluoride-specific ion channel. Important for reducing fluoride concentration in the cell, thus reducing its toxicity.</text>
</comment>
<keyword evidence="2 12" id="KW-1003">Cell membrane</keyword>
<dbReference type="RefSeq" id="WP_015832292.1">
    <property type="nucleotide sequence ID" value="NC_012968.1"/>
</dbReference>
<keyword evidence="14" id="KW-1185">Reference proteome</keyword>
<evidence type="ECO:0000313" key="13">
    <source>
        <dbReference type="EMBL" id="ACT48257.1"/>
    </source>
</evidence>
<organism evidence="13 14">
    <name type="scientific">Methylotenera mobilis (strain JLW8 / ATCC BAA-1282 / DSM 17540)</name>
    <dbReference type="NCBI Taxonomy" id="583345"/>
    <lineage>
        <taxon>Bacteria</taxon>
        <taxon>Pseudomonadati</taxon>
        <taxon>Pseudomonadota</taxon>
        <taxon>Betaproteobacteria</taxon>
        <taxon>Nitrosomonadales</taxon>
        <taxon>Methylophilaceae</taxon>
        <taxon>Methylotenera</taxon>
    </lineage>
</organism>
<name>C6WWF8_METML</name>